<dbReference type="Gene3D" id="3.40.960.10">
    <property type="entry name" value="VSR Endonuclease"/>
    <property type="match status" value="1"/>
</dbReference>
<protein>
    <submittedName>
        <fullName evidence="1">Uncharacterized protein</fullName>
    </submittedName>
</protein>
<dbReference type="EMBL" id="CAUJNA010000647">
    <property type="protein sequence ID" value="CAJ1379657.1"/>
    <property type="molecule type" value="Genomic_DNA"/>
</dbReference>
<reference evidence="1" key="1">
    <citation type="submission" date="2023-08" db="EMBL/GenBank/DDBJ databases">
        <authorList>
            <person name="Chen Y."/>
            <person name="Shah S."/>
            <person name="Dougan E. K."/>
            <person name="Thang M."/>
            <person name="Chan C."/>
        </authorList>
    </citation>
    <scope>NUCLEOTIDE SEQUENCE</scope>
</reference>
<gene>
    <name evidence="1" type="ORF">EVOR1521_LOCUS7835</name>
</gene>
<evidence type="ECO:0000313" key="2">
    <source>
        <dbReference type="Proteomes" id="UP001178507"/>
    </source>
</evidence>
<organism evidence="1 2">
    <name type="scientific">Effrenium voratum</name>
    <dbReference type="NCBI Taxonomy" id="2562239"/>
    <lineage>
        <taxon>Eukaryota</taxon>
        <taxon>Sar</taxon>
        <taxon>Alveolata</taxon>
        <taxon>Dinophyceae</taxon>
        <taxon>Suessiales</taxon>
        <taxon>Symbiodiniaceae</taxon>
        <taxon>Effrenium</taxon>
    </lineage>
</organism>
<dbReference type="Proteomes" id="UP001178507">
    <property type="component" value="Unassembled WGS sequence"/>
</dbReference>
<dbReference type="AlphaFoldDB" id="A0AA36I2Q7"/>
<evidence type="ECO:0000313" key="1">
    <source>
        <dbReference type="EMBL" id="CAJ1379657.1"/>
    </source>
</evidence>
<keyword evidence="2" id="KW-1185">Reference proteome</keyword>
<sequence>MALRSLRRLALAQAPLLPCPAQGRRPFAGLALGGVGGQRGGECDHGKRSTPDSFFAHTSLPYRKPNIRAMAGRCGTCVCGRVLHPCFGFLHDARPSCCASCKEDGMVDIRHRKCRCGAARPHFGMPADARATCCAKCKEDGMVNIMTPKCRCGRAIPSFGMPGDARATCCANCKEDGMVDIKNAKCRCGRAQPVFGIPGDARATCCANCREAGMVDIVSLRCLVCGKCASYPDATGKRRQFCAVHAAEVGAHVLSALKFSRVASDCFDMLEAEVGYRFTFRHRFDAAAGTWSGKEFAGLIPKRAFLPDAYHPERREVVEFLGNYYHGFPVEHPRHSSFICVGSKPAPDVYRDTMERLDLFTAEGLRVLYIWEHEFVEWRKRAAFGEALPITSLLRHHEPNPMGRKEDCASWDPVV</sequence>
<dbReference type="Pfam" id="PF19114">
    <property type="entry name" value="EsV_1_7_cys"/>
    <property type="match status" value="5"/>
</dbReference>
<dbReference type="InterPro" id="IPR043822">
    <property type="entry name" value="EsV_1_7_cys"/>
</dbReference>
<dbReference type="SMART" id="SM01425">
    <property type="entry name" value="EsV_1_7"/>
    <property type="match status" value="4"/>
</dbReference>
<accession>A0AA36I2Q7</accession>
<name>A0AA36I2Q7_9DINO</name>
<comment type="caution">
    <text evidence="1">The sequence shown here is derived from an EMBL/GenBank/DDBJ whole genome shotgun (WGS) entry which is preliminary data.</text>
</comment>
<proteinExistence type="predicted"/>